<dbReference type="PANTHER" id="PTHR40078">
    <property type="entry name" value="INTEGRAL MEMBRANE PROTEIN-RELATED"/>
    <property type="match status" value="1"/>
</dbReference>
<dbReference type="EMBL" id="QQBH01000056">
    <property type="protein sequence ID" value="RDD83996.1"/>
    <property type="molecule type" value="Genomic_DNA"/>
</dbReference>
<keyword evidence="1" id="KW-1133">Transmembrane helix</keyword>
<keyword evidence="1" id="KW-0812">Transmembrane</keyword>
<dbReference type="Proteomes" id="UP000253742">
    <property type="component" value="Unassembled WGS sequence"/>
</dbReference>
<sequence>MALLVEAGLGADPWTVFTQGVAGHTGLSLGQVVIVTSLALLLVWIPLRQRPGAGTLANALLVGPALDLSLTVLPTPGHLALRAGFLAAAVIGTAVATGLYIGAGWGPGPRDGLMTGLRDLGLPLVLARAAIEIGVLFTGWLLGGRVGIGTVLFALAIGPAVGYALPRLRVADAHPSPLPARPS</sequence>
<dbReference type="AlphaFoldDB" id="A0A369UTG2"/>
<feature type="transmembrane region" description="Helical" evidence="1">
    <location>
        <begin position="79"/>
        <end position="101"/>
    </location>
</feature>
<accession>A0A369UTG2</accession>
<dbReference type="OrthoDB" id="154912at2"/>
<evidence type="ECO:0000313" key="2">
    <source>
        <dbReference type="EMBL" id="RDD83996.1"/>
    </source>
</evidence>
<organism evidence="2 3">
    <name type="scientific">Streptomyces parvulus</name>
    <dbReference type="NCBI Taxonomy" id="146923"/>
    <lineage>
        <taxon>Bacteria</taxon>
        <taxon>Bacillati</taxon>
        <taxon>Actinomycetota</taxon>
        <taxon>Actinomycetes</taxon>
        <taxon>Kitasatosporales</taxon>
        <taxon>Streptomycetaceae</taxon>
        <taxon>Streptomyces</taxon>
    </lineage>
</organism>
<reference evidence="2 3" key="1">
    <citation type="submission" date="2018-07" db="EMBL/GenBank/DDBJ databases">
        <title>Genome guided investigation of antibiotics producing actinomycetales strain isolated from a Macau mangrove ecosystem.</title>
        <authorList>
            <person name="Hu D."/>
        </authorList>
    </citation>
    <scope>NUCLEOTIDE SEQUENCE [LARGE SCALE GENOMIC DNA]</scope>
    <source>
        <strain evidence="2 3">2297</strain>
    </source>
</reference>
<dbReference type="InterPro" id="IPR038750">
    <property type="entry name" value="YczE/YyaS-like"/>
</dbReference>
<feature type="transmembrane region" description="Helical" evidence="1">
    <location>
        <begin position="122"/>
        <end position="142"/>
    </location>
</feature>
<protein>
    <recommendedName>
        <fullName evidence="4">Membrane protein YczE</fullName>
    </recommendedName>
</protein>
<keyword evidence="1" id="KW-0472">Membrane</keyword>
<evidence type="ECO:0000256" key="1">
    <source>
        <dbReference type="SAM" id="Phobius"/>
    </source>
</evidence>
<proteinExistence type="predicted"/>
<comment type="caution">
    <text evidence="2">The sequence shown here is derived from an EMBL/GenBank/DDBJ whole genome shotgun (WGS) entry which is preliminary data.</text>
</comment>
<dbReference type="Pfam" id="PF19700">
    <property type="entry name" value="DUF6198"/>
    <property type="match status" value="1"/>
</dbReference>
<name>A0A369UTG2_9ACTN</name>
<feature type="transmembrane region" description="Helical" evidence="1">
    <location>
        <begin position="28"/>
        <end position="47"/>
    </location>
</feature>
<evidence type="ECO:0008006" key="4">
    <source>
        <dbReference type="Google" id="ProtNLM"/>
    </source>
</evidence>
<gene>
    <name evidence="2" type="ORF">DVZ84_37645</name>
</gene>
<feature type="transmembrane region" description="Helical" evidence="1">
    <location>
        <begin position="54"/>
        <end position="73"/>
    </location>
</feature>
<feature type="transmembrane region" description="Helical" evidence="1">
    <location>
        <begin position="148"/>
        <end position="165"/>
    </location>
</feature>
<dbReference type="PANTHER" id="PTHR40078:SF1">
    <property type="entry name" value="INTEGRAL MEMBRANE PROTEIN"/>
    <property type="match status" value="1"/>
</dbReference>
<evidence type="ECO:0000313" key="3">
    <source>
        <dbReference type="Proteomes" id="UP000253742"/>
    </source>
</evidence>